<dbReference type="PROSITE" id="PS50165">
    <property type="entry name" value="UVRC"/>
    <property type="match status" value="1"/>
</dbReference>
<dbReference type="FunFam" id="4.10.860.10:FF:000007">
    <property type="entry name" value="UvrABC system protein C"/>
    <property type="match status" value="1"/>
</dbReference>
<evidence type="ECO:0000259" key="8">
    <source>
        <dbReference type="PROSITE" id="PS50151"/>
    </source>
</evidence>
<keyword evidence="6 7" id="KW-0742">SOS response</keyword>
<keyword evidence="3 7" id="KW-0228">DNA excision</keyword>
<dbReference type="OrthoDB" id="9804933at2"/>
<evidence type="ECO:0000256" key="7">
    <source>
        <dbReference type="HAMAP-Rule" id="MF_00203"/>
    </source>
</evidence>
<dbReference type="InterPro" id="IPR001943">
    <property type="entry name" value="UVR_dom"/>
</dbReference>
<dbReference type="InterPro" id="IPR035901">
    <property type="entry name" value="GIY-YIG_endonuc_sf"/>
</dbReference>
<feature type="domain" description="UVR" evidence="8">
    <location>
        <begin position="196"/>
        <end position="231"/>
    </location>
</feature>
<evidence type="ECO:0000256" key="5">
    <source>
        <dbReference type="ARBA" id="ARBA00023204"/>
    </source>
</evidence>
<dbReference type="PANTHER" id="PTHR30562:SF1">
    <property type="entry name" value="UVRABC SYSTEM PROTEIN C"/>
    <property type="match status" value="1"/>
</dbReference>
<reference evidence="14" key="3">
    <citation type="submission" date="2023-02" db="EMBL/GenBank/DDBJ databases">
        <title>Comparative genomics and fermentation flavor characterization of five lactic acid bacteria reveal flavor biosynthesis metabolic pathways in fermented muskmelon puree.</title>
        <authorList>
            <person name="Yuan L."/>
            <person name="Li M."/>
            <person name="Xu X."/>
            <person name="Lao F."/>
            <person name="Wu J."/>
        </authorList>
    </citation>
    <scope>NUCLEOTIDE SEQUENCE</scope>
    <source>
        <strain evidence="14">Pa-2</strain>
    </source>
</reference>
<dbReference type="AlphaFoldDB" id="A0A1I4HGB4"/>
<reference evidence="12" key="4">
    <citation type="submission" date="2023-04" db="EMBL/GenBank/DDBJ databases">
        <title>Genomic analysis of Lactococcus garvieae isolates.</title>
        <authorList>
            <person name="Zhanghang C."/>
        </authorList>
    </citation>
    <scope>NUCLEOTIDE SEQUENCE</scope>
    <source>
        <strain evidence="12">ZB-1</strain>
    </source>
</reference>
<evidence type="ECO:0000256" key="3">
    <source>
        <dbReference type="ARBA" id="ARBA00022769"/>
    </source>
</evidence>
<dbReference type="GO" id="GO:0009381">
    <property type="term" value="F:excinuclease ABC activity"/>
    <property type="evidence" value="ECO:0007669"/>
    <property type="project" value="UniProtKB-UniRule"/>
</dbReference>
<dbReference type="InterPro" id="IPR047296">
    <property type="entry name" value="GIY-YIG_UvrC_Cho"/>
</dbReference>
<dbReference type="InterPro" id="IPR004791">
    <property type="entry name" value="UvrC"/>
</dbReference>
<evidence type="ECO:0000313" key="16">
    <source>
        <dbReference type="Proteomes" id="UP000504756"/>
    </source>
</evidence>
<dbReference type="Pfam" id="PF08459">
    <property type="entry name" value="UvrC_RNaseH_dom"/>
    <property type="match status" value="1"/>
</dbReference>
<dbReference type="FunFam" id="3.40.1440.10:FF:000001">
    <property type="entry name" value="UvrABC system protein C"/>
    <property type="match status" value="1"/>
</dbReference>
<feature type="domain" description="UvrC family homology region profile" evidence="10">
    <location>
        <begin position="247"/>
        <end position="466"/>
    </location>
</feature>
<dbReference type="GO" id="GO:0005737">
    <property type="term" value="C:cytoplasm"/>
    <property type="evidence" value="ECO:0007669"/>
    <property type="project" value="UniProtKB-SubCell"/>
</dbReference>
<dbReference type="SMART" id="SM00465">
    <property type="entry name" value="GIYc"/>
    <property type="match status" value="1"/>
</dbReference>
<dbReference type="InterPro" id="IPR050066">
    <property type="entry name" value="UvrABC_protein_C"/>
</dbReference>
<dbReference type="InterPro" id="IPR010994">
    <property type="entry name" value="RuvA_2-like"/>
</dbReference>
<keyword evidence="2 7" id="KW-0227">DNA damage</keyword>
<sequence>MNNTIKAKLELLPDSPGCYLHKDKNGTVIYVGKAKNLKNRVRSYFHGSHNTKTELLVSEIEDLEWIVVESNIESLVLEINLIQRYKPKYNIMLKDDKYYPFLMITNEKYPRLMITRRVKKDGAMYFGPYPDVKAANEVKRLLDRIFPFRKCGLHEKKVCFYYHIHQCLCPVVNHVDPQVYKDMAQEVKHFLTGDDKKIINELKERMFAASEKMEFEQAAEYRDVINSIGTLRTKQRVMNHDLKDRDVFGYYVDKGWMCVQVFFVRQGKMIQRDVNMFPYYNDAEDDFLTYIGQFYQEAAHMVPKEILVPSEIDAEAVEAVTQTKVLKPSRGEKKQLVAMATKNARTQLQLKFDLLEKDLIKTQGAIENLGKILNIPTPVRIESFDNSNIMGTSPVSAMVVFINGKPSKKDYRKYKIKTVEGADDYASMREVITRRYSRAMREGTALPDLIAMDGGAGQVNAAKAILKEIGLDIPVAGMAKNDKHQTSELLFGDPLEVVPLSRQSQEFFLLQRIQDEVHRFAITFHRQVRGKNTFSSKLDGITGLGPKRKQKLMTTFKSLKAISEADVAQVAEAGVPYDVAERVKEVLSKEN</sequence>
<dbReference type="InterPro" id="IPR000305">
    <property type="entry name" value="GIY-YIG_endonuc"/>
</dbReference>
<dbReference type="PROSITE" id="PS50151">
    <property type="entry name" value="UVR"/>
    <property type="match status" value="1"/>
</dbReference>
<feature type="domain" description="GIY-YIG" evidence="9">
    <location>
        <begin position="14"/>
        <end position="91"/>
    </location>
</feature>
<dbReference type="Gene3D" id="3.30.420.340">
    <property type="entry name" value="UvrC, RNAse H endonuclease domain"/>
    <property type="match status" value="1"/>
</dbReference>
<dbReference type="PROSITE" id="PS50164">
    <property type="entry name" value="GIY_YIG"/>
    <property type="match status" value="1"/>
</dbReference>
<dbReference type="InterPro" id="IPR036876">
    <property type="entry name" value="UVR_dom_sf"/>
</dbReference>
<keyword evidence="4 7" id="KW-0267">Excision nuclease</keyword>
<dbReference type="GO" id="GO:0006289">
    <property type="term" value="P:nucleotide-excision repair"/>
    <property type="evidence" value="ECO:0007669"/>
    <property type="project" value="UniProtKB-UniRule"/>
</dbReference>
<dbReference type="Proteomes" id="UP001157396">
    <property type="component" value="Unassembled WGS sequence"/>
</dbReference>
<dbReference type="Pfam" id="PF01541">
    <property type="entry name" value="GIY-YIG"/>
    <property type="match status" value="1"/>
</dbReference>
<dbReference type="GO" id="GO:0009380">
    <property type="term" value="C:excinuclease repair complex"/>
    <property type="evidence" value="ECO:0007669"/>
    <property type="project" value="InterPro"/>
</dbReference>
<evidence type="ECO:0000313" key="14">
    <source>
        <dbReference type="EMBL" id="WEA14297.1"/>
    </source>
</evidence>
<dbReference type="InterPro" id="IPR001162">
    <property type="entry name" value="UvrC_RNase_H_dom"/>
</dbReference>
<dbReference type="CDD" id="cd10434">
    <property type="entry name" value="GIY-YIG_UvrC_Cho"/>
    <property type="match status" value="1"/>
</dbReference>
<dbReference type="PANTHER" id="PTHR30562">
    <property type="entry name" value="UVRC/OXIDOREDUCTASE"/>
    <property type="match status" value="1"/>
</dbReference>
<evidence type="ECO:0000313" key="15">
    <source>
        <dbReference type="Proteomes" id="UP000181969"/>
    </source>
</evidence>
<reference evidence="13 15" key="1">
    <citation type="submission" date="2016-10" db="EMBL/GenBank/DDBJ databases">
        <authorList>
            <person name="de Groot N.N."/>
        </authorList>
    </citation>
    <scope>NUCLEOTIDE SEQUENCE [LARGE SCALE GENOMIC DNA]</scope>
    <source>
        <strain evidence="13 15">M79</strain>
    </source>
</reference>
<accession>A0A1I4HGB4</accession>
<gene>
    <name evidence="7 11" type="primary">uvrC</name>
    <name evidence="11" type="ORF">ikelab_18500</name>
    <name evidence="14" type="ORF">PWF74_02040</name>
    <name evidence="12" type="ORF">QHR29_06595</name>
    <name evidence="13" type="ORF">SAMN05216438_10877</name>
</gene>
<dbReference type="HAMAP" id="MF_00203">
    <property type="entry name" value="UvrC"/>
    <property type="match status" value="1"/>
</dbReference>
<dbReference type="Pfam" id="PF22920">
    <property type="entry name" value="UvrC_RNaseH"/>
    <property type="match status" value="1"/>
</dbReference>
<organism evidence="13 15">
    <name type="scientific">Lactococcus garvieae</name>
    <dbReference type="NCBI Taxonomy" id="1363"/>
    <lineage>
        <taxon>Bacteria</taxon>
        <taxon>Bacillati</taxon>
        <taxon>Bacillota</taxon>
        <taxon>Bacilli</taxon>
        <taxon>Lactobacillales</taxon>
        <taxon>Streptococcaceae</taxon>
        <taxon>Lactococcus</taxon>
    </lineage>
</organism>
<proteinExistence type="inferred from homology"/>
<dbReference type="EMBL" id="CP118627">
    <property type="protein sequence ID" value="WEA14297.1"/>
    <property type="molecule type" value="Genomic_DNA"/>
</dbReference>
<dbReference type="Pfam" id="PF02151">
    <property type="entry name" value="UVR"/>
    <property type="match status" value="1"/>
</dbReference>
<evidence type="ECO:0000313" key="13">
    <source>
        <dbReference type="EMBL" id="SFL40800.1"/>
    </source>
</evidence>
<comment type="similarity">
    <text evidence="7">Belongs to the UvrC family.</text>
</comment>
<dbReference type="SUPFAM" id="SSF47781">
    <property type="entry name" value="RuvA domain 2-like"/>
    <property type="match status" value="1"/>
</dbReference>
<dbReference type="Proteomes" id="UP000504756">
    <property type="component" value="Unassembled WGS sequence"/>
</dbReference>
<comment type="subunit">
    <text evidence="7">Interacts with UvrB in an incision complex.</text>
</comment>
<dbReference type="EMBL" id="BLXU01000012">
    <property type="protein sequence ID" value="GFO52575.1"/>
    <property type="molecule type" value="Genomic_DNA"/>
</dbReference>
<dbReference type="Proteomes" id="UP000181969">
    <property type="component" value="Unassembled WGS sequence"/>
</dbReference>
<dbReference type="GO" id="GO:0009432">
    <property type="term" value="P:SOS response"/>
    <property type="evidence" value="ECO:0007669"/>
    <property type="project" value="UniProtKB-UniRule"/>
</dbReference>
<evidence type="ECO:0000256" key="2">
    <source>
        <dbReference type="ARBA" id="ARBA00022763"/>
    </source>
</evidence>
<keyword evidence="5 7" id="KW-0234">DNA repair</keyword>
<dbReference type="EMBL" id="FOTJ01000008">
    <property type="protein sequence ID" value="SFL40800.1"/>
    <property type="molecule type" value="Genomic_DNA"/>
</dbReference>
<evidence type="ECO:0000313" key="11">
    <source>
        <dbReference type="EMBL" id="GFO52575.1"/>
    </source>
</evidence>
<keyword evidence="1 7" id="KW-0963">Cytoplasm</keyword>
<dbReference type="Gene3D" id="3.40.1440.10">
    <property type="entry name" value="GIY-YIG endonuclease"/>
    <property type="match status" value="1"/>
</dbReference>
<dbReference type="Gene3D" id="4.10.860.10">
    <property type="entry name" value="UVR domain"/>
    <property type="match status" value="1"/>
</dbReference>
<comment type="subcellular location">
    <subcellularLocation>
        <location evidence="7">Cytoplasm</location>
    </subcellularLocation>
</comment>
<comment type="function">
    <text evidence="7">The UvrABC repair system catalyzes the recognition and processing of DNA lesions. UvrC both incises the 5' and 3' sides of the lesion. The N-terminal half is responsible for the 3' incision and the C-terminal half is responsible for the 5' incision.</text>
</comment>
<dbReference type="RefSeq" id="WP_004258682.1">
    <property type="nucleotide sequence ID" value="NZ_AP026069.1"/>
</dbReference>
<protein>
    <recommendedName>
        <fullName evidence="7">UvrABC system protein C</fullName>
        <shortName evidence="7">Protein UvrC</shortName>
    </recommendedName>
    <alternativeName>
        <fullName evidence="7">Excinuclease ABC subunit C</fullName>
    </alternativeName>
</protein>
<dbReference type="FunFam" id="3.30.420.340:FF:000002">
    <property type="entry name" value="UvrABC system protein C"/>
    <property type="match status" value="1"/>
</dbReference>
<dbReference type="SUPFAM" id="SSF46600">
    <property type="entry name" value="C-terminal UvrC-binding domain of UvrB"/>
    <property type="match status" value="1"/>
</dbReference>
<name>A0A1I4HGB4_9LACT</name>
<dbReference type="GO" id="GO:0003677">
    <property type="term" value="F:DNA binding"/>
    <property type="evidence" value="ECO:0007669"/>
    <property type="project" value="UniProtKB-UniRule"/>
</dbReference>
<reference evidence="11 16" key="2">
    <citation type="submission" date="2020-06" db="EMBL/GenBank/DDBJ databases">
        <title>Draft genome sequence of Lactic acid bacteria from Okinawan-style tofu.</title>
        <authorList>
            <person name="Takara I."/>
            <person name="Ikematsu S."/>
        </authorList>
    </citation>
    <scope>NUCLEOTIDE SEQUENCE [LARGE SCALE GENOMIC DNA]</scope>
    <source>
        <strain evidence="16">lg38</strain>
        <strain evidence="11">Lg38</strain>
    </source>
</reference>
<dbReference type="SUPFAM" id="SSF82771">
    <property type="entry name" value="GIY-YIG endonuclease"/>
    <property type="match status" value="1"/>
</dbReference>
<dbReference type="InterPro" id="IPR038476">
    <property type="entry name" value="UvrC_RNase_H_dom_sf"/>
</dbReference>
<evidence type="ECO:0000256" key="1">
    <source>
        <dbReference type="ARBA" id="ARBA00022490"/>
    </source>
</evidence>
<evidence type="ECO:0000259" key="9">
    <source>
        <dbReference type="PROSITE" id="PS50164"/>
    </source>
</evidence>
<evidence type="ECO:0000313" key="12">
    <source>
        <dbReference type="EMBL" id="MDH7960135.1"/>
    </source>
</evidence>
<evidence type="ECO:0000259" key="10">
    <source>
        <dbReference type="PROSITE" id="PS50165"/>
    </source>
</evidence>
<evidence type="ECO:0000256" key="6">
    <source>
        <dbReference type="ARBA" id="ARBA00023236"/>
    </source>
</evidence>
<dbReference type="NCBIfam" id="TIGR00194">
    <property type="entry name" value="uvrC"/>
    <property type="match status" value="1"/>
</dbReference>
<dbReference type="Proteomes" id="UP001217324">
    <property type="component" value="Chromosome"/>
</dbReference>
<evidence type="ECO:0000256" key="4">
    <source>
        <dbReference type="ARBA" id="ARBA00022881"/>
    </source>
</evidence>
<dbReference type="Gene3D" id="1.10.150.20">
    <property type="entry name" value="5' to 3' exonuclease, C-terminal subdomain"/>
    <property type="match status" value="1"/>
</dbReference>
<dbReference type="Pfam" id="PF14520">
    <property type="entry name" value="HHH_5"/>
    <property type="match status" value="1"/>
</dbReference>
<dbReference type="EMBL" id="JARYTV010000005">
    <property type="protein sequence ID" value="MDH7960135.1"/>
    <property type="molecule type" value="Genomic_DNA"/>
</dbReference>